<accession>A0A176T6I5</accession>
<evidence type="ECO:0000256" key="8">
    <source>
        <dbReference type="SAM" id="SignalP"/>
    </source>
</evidence>
<gene>
    <name evidence="10" type="ORF">LPB303_13370</name>
</gene>
<keyword evidence="2 7" id="KW-0813">Transport</keyword>
<dbReference type="Proteomes" id="UP000076923">
    <property type="component" value="Unassembled WGS sequence"/>
</dbReference>
<evidence type="ECO:0000256" key="2">
    <source>
        <dbReference type="ARBA" id="ARBA00022448"/>
    </source>
</evidence>
<feature type="domain" description="TonB-dependent receptor plug" evidence="9">
    <location>
        <begin position="115"/>
        <end position="221"/>
    </location>
</feature>
<organism evidence="10 11">
    <name type="scientific">Polaribacter atrinae</name>
    <dbReference type="NCBI Taxonomy" id="1333662"/>
    <lineage>
        <taxon>Bacteria</taxon>
        <taxon>Pseudomonadati</taxon>
        <taxon>Bacteroidota</taxon>
        <taxon>Flavobacteriia</taxon>
        <taxon>Flavobacteriales</taxon>
        <taxon>Flavobacteriaceae</taxon>
    </lineage>
</organism>
<reference evidence="10 11" key="1">
    <citation type="submission" date="2016-02" db="EMBL/GenBank/DDBJ databases">
        <title>Draft genome sequence of Polaribacter atrinae KACC17473.</title>
        <authorList>
            <person name="Shin S.-K."/>
            <person name="Yi H."/>
        </authorList>
    </citation>
    <scope>NUCLEOTIDE SEQUENCE [LARGE SCALE GENOMIC DNA]</scope>
    <source>
        <strain evidence="10 11">KACC 17473</strain>
    </source>
</reference>
<keyword evidence="8" id="KW-0732">Signal</keyword>
<keyword evidence="5 7" id="KW-0472">Membrane</keyword>
<evidence type="ECO:0000313" key="10">
    <source>
        <dbReference type="EMBL" id="OAD43447.1"/>
    </source>
</evidence>
<feature type="chain" id="PRO_5008049707" evidence="8">
    <location>
        <begin position="23"/>
        <end position="1041"/>
    </location>
</feature>
<protein>
    <submittedName>
        <fullName evidence="10">SusC/RagA family protein</fullName>
    </submittedName>
</protein>
<dbReference type="Gene3D" id="2.170.130.10">
    <property type="entry name" value="TonB-dependent receptor, plug domain"/>
    <property type="match status" value="1"/>
</dbReference>
<comment type="caution">
    <text evidence="10">The sequence shown here is derived from an EMBL/GenBank/DDBJ whole genome shotgun (WGS) entry which is preliminary data.</text>
</comment>
<dbReference type="OrthoDB" id="9768177at2"/>
<dbReference type="EMBL" id="LVWE01000055">
    <property type="protein sequence ID" value="OAD43447.1"/>
    <property type="molecule type" value="Genomic_DNA"/>
</dbReference>
<dbReference type="Gene3D" id="2.40.170.20">
    <property type="entry name" value="TonB-dependent receptor, beta-barrel domain"/>
    <property type="match status" value="1"/>
</dbReference>
<dbReference type="AlphaFoldDB" id="A0A176T6I5"/>
<dbReference type="InterPro" id="IPR012910">
    <property type="entry name" value="Plug_dom"/>
</dbReference>
<dbReference type="SUPFAM" id="SSF56935">
    <property type="entry name" value="Porins"/>
    <property type="match status" value="1"/>
</dbReference>
<comment type="similarity">
    <text evidence="7">Belongs to the TonB-dependent receptor family.</text>
</comment>
<dbReference type="InterPro" id="IPR037066">
    <property type="entry name" value="Plug_dom_sf"/>
</dbReference>
<dbReference type="RefSeq" id="WP_068451105.1">
    <property type="nucleotide sequence ID" value="NZ_CP150660.1"/>
</dbReference>
<evidence type="ECO:0000256" key="4">
    <source>
        <dbReference type="ARBA" id="ARBA00022692"/>
    </source>
</evidence>
<dbReference type="PROSITE" id="PS52016">
    <property type="entry name" value="TONB_DEPENDENT_REC_3"/>
    <property type="match status" value="1"/>
</dbReference>
<dbReference type="GO" id="GO:0009279">
    <property type="term" value="C:cell outer membrane"/>
    <property type="evidence" value="ECO:0007669"/>
    <property type="project" value="UniProtKB-SubCell"/>
</dbReference>
<dbReference type="InterPro" id="IPR039426">
    <property type="entry name" value="TonB-dep_rcpt-like"/>
</dbReference>
<evidence type="ECO:0000256" key="1">
    <source>
        <dbReference type="ARBA" id="ARBA00004571"/>
    </source>
</evidence>
<sequence>MKKFLKVSLILFLGLIVQVTFAQKKTISGTVSDDSGSLPGVSVLIKGTSTGVETDFDGKYQITAQSGDVLVFSYLGYKSTQKKVGTSAVINVVLQEDSSVLEEVIVVAYGTTTKEAFTGSANVVGAKDLALRSVTSPIGAIEGKATGVQFVAASGQPGSSPSIVIRGVGTLNGSTTPLYIVDGIQFDGSLGSINQDDIASMTVLKDAASTSLYGSRAANGVVIITTKKGKKNRMTVSASTQYSVITRSVPNYDMVGAGSYYELMWEGYKNTIGGANPEIEASAKIFNQLGYNPFNVANDQIVGTDGKLNPNAELKYESLDWFDFLERTGSRKNHSVSVASGGENHSVFYSASYLKEEGYVIESDYERVTNRLNADFSPTDNITVGGSVYITSTNSHGPTSGGGSSTANPFSWANSLGPIYPVYQVDIDGKIVNDASGNPLYDLGEGYPDSNIQTRPYNPGRHGIAELILNEDEDKLNLYGFRNYLEIKLAEGLKAKVTYGRDIQDNIIKGYENETVGDGAPTGRYSEDRYRRVVENFNQVLSYNTSIKDVHNIDVTLGHESFDRNYSTLGGIANTQTATGIYEFDNFAAGDNVNGNSTDHRIEGYFARLNYDFDSKYYLSASVRRDGTSRFSKDARWGTFYSLGGSWRIDQEKFMDNVSFIDQLKLRASYGEIGNERVGSYYASQALYEIIPNAGAPGIIWSNTGNVELEWENQVSWDVALEFSMFNNVLDGSVEFYKKSSQDLLYELGIPLSEGLDVFPTNLGDLYNQGVEVSLTGHLLRTKDFNWDLSVQASTFKNEITKIDSPADNGTKRWEEGRSIYDYYIYHYAGVDSANGDALYYMFEDTDEGGRTAVLNADGTQATTNDYQEAGEAFTDTNSIPDLLGSISNSFRYKQFTLDFLFTFGIGGDILDSGYSSLMHPGTFGRALHVDAENAWRAPGDITDVPRLENGNPNQTIGSSTRFLTDASYVSLKNVNLGYSFDKDVAEKLGLSNLRISLSGENIFISTERTGLNPQYSLSGTSGGYDYSPSRTVTLGLNLAF</sequence>
<name>A0A176T6I5_9FLAO</name>
<evidence type="ECO:0000256" key="5">
    <source>
        <dbReference type="ARBA" id="ARBA00023136"/>
    </source>
</evidence>
<evidence type="ECO:0000256" key="6">
    <source>
        <dbReference type="ARBA" id="ARBA00023237"/>
    </source>
</evidence>
<keyword evidence="3 7" id="KW-1134">Transmembrane beta strand</keyword>
<dbReference type="SUPFAM" id="SSF49464">
    <property type="entry name" value="Carboxypeptidase regulatory domain-like"/>
    <property type="match status" value="1"/>
</dbReference>
<dbReference type="STRING" id="1333662.LPB303_13370"/>
<dbReference type="Gene3D" id="2.60.40.1120">
    <property type="entry name" value="Carboxypeptidase-like, regulatory domain"/>
    <property type="match status" value="1"/>
</dbReference>
<keyword evidence="11" id="KW-1185">Reference proteome</keyword>
<dbReference type="Pfam" id="PF13715">
    <property type="entry name" value="CarbopepD_reg_2"/>
    <property type="match status" value="1"/>
</dbReference>
<comment type="subcellular location">
    <subcellularLocation>
        <location evidence="1 7">Cell outer membrane</location>
        <topology evidence="1 7">Multi-pass membrane protein</topology>
    </subcellularLocation>
</comment>
<evidence type="ECO:0000313" key="11">
    <source>
        <dbReference type="Proteomes" id="UP000076923"/>
    </source>
</evidence>
<feature type="signal peptide" evidence="8">
    <location>
        <begin position="1"/>
        <end position="22"/>
    </location>
</feature>
<dbReference type="InterPro" id="IPR008969">
    <property type="entry name" value="CarboxyPept-like_regulatory"/>
</dbReference>
<dbReference type="NCBIfam" id="TIGR04057">
    <property type="entry name" value="SusC_RagA_signa"/>
    <property type="match status" value="1"/>
</dbReference>
<evidence type="ECO:0000259" key="9">
    <source>
        <dbReference type="Pfam" id="PF07715"/>
    </source>
</evidence>
<dbReference type="Pfam" id="PF07715">
    <property type="entry name" value="Plug"/>
    <property type="match status" value="1"/>
</dbReference>
<dbReference type="NCBIfam" id="TIGR04056">
    <property type="entry name" value="OMP_RagA_SusC"/>
    <property type="match status" value="1"/>
</dbReference>
<proteinExistence type="inferred from homology"/>
<dbReference type="InterPro" id="IPR023996">
    <property type="entry name" value="TonB-dep_OMP_SusC/RagA"/>
</dbReference>
<keyword evidence="4 7" id="KW-0812">Transmembrane</keyword>
<dbReference type="InterPro" id="IPR036942">
    <property type="entry name" value="Beta-barrel_TonB_sf"/>
</dbReference>
<evidence type="ECO:0000256" key="7">
    <source>
        <dbReference type="PROSITE-ProRule" id="PRU01360"/>
    </source>
</evidence>
<evidence type="ECO:0000256" key="3">
    <source>
        <dbReference type="ARBA" id="ARBA00022452"/>
    </source>
</evidence>
<keyword evidence="6 7" id="KW-0998">Cell outer membrane</keyword>
<dbReference type="InterPro" id="IPR023997">
    <property type="entry name" value="TonB-dep_OMP_SusC/RagA_CS"/>
</dbReference>